<evidence type="ECO:0000259" key="2">
    <source>
        <dbReference type="Pfam" id="PF08327"/>
    </source>
</evidence>
<dbReference type="CDD" id="cd08899">
    <property type="entry name" value="SRPBCC_CalC_Aha1-like_6"/>
    <property type="match status" value="1"/>
</dbReference>
<dbReference type="Gene3D" id="3.30.530.20">
    <property type="match status" value="1"/>
</dbReference>
<dbReference type="EMBL" id="SHKY01000001">
    <property type="protein sequence ID" value="RZU50081.1"/>
    <property type="molecule type" value="Genomic_DNA"/>
</dbReference>
<dbReference type="AlphaFoldDB" id="A0A4Q7ZI33"/>
<feature type="domain" description="Activator of Hsp90 ATPase homologue 1/2-like C-terminal" evidence="2">
    <location>
        <begin position="36"/>
        <end position="150"/>
    </location>
</feature>
<reference evidence="3 4" key="1">
    <citation type="submission" date="2019-02" db="EMBL/GenBank/DDBJ databases">
        <title>Sequencing the genomes of 1000 actinobacteria strains.</title>
        <authorList>
            <person name="Klenk H.-P."/>
        </authorList>
    </citation>
    <scope>NUCLEOTIDE SEQUENCE [LARGE SCALE GENOMIC DNA]</scope>
    <source>
        <strain evidence="3 4">DSM 45162</strain>
    </source>
</reference>
<organism evidence="3 4">
    <name type="scientific">Krasilnikovia cinnamomea</name>
    <dbReference type="NCBI Taxonomy" id="349313"/>
    <lineage>
        <taxon>Bacteria</taxon>
        <taxon>Bacillati</taxon>
        <taxon>Actinomycetota</taxon>
        <taxon>Actinomycetes</taxon>
        <taxon>Micromonosporales</taxon>
        <taxon>Micromonosporaceae</taxon>
        <taxon>Krasilnikovia</taxon>
    </lineage>
</organism>
<sequence length="210" mass="22932">MIDAKEQINAVRRALGGRVLEAGEARVLTISQVYDTDIDDLWDVLTTAERIARWFLPVSGDLREGGHYQLEGQAGGTITRCDKPRSYAATWEYGGNVSWIEVRLTPESADRTRFELEHVAHVEDEFADQYGPGAVGVGWDSGLLGLANHLADPTAPRDPEAIAAWIASPEGREFMWLSSEAWAEADIAAGADPERARKQAAQTYAAYTGG</sequence>
<evidence type="ECO:0000256" key="1">
    <source>
        <dbReference type="ARBA" id="ARBA00006817"/>
    </source>
</evidence>
<dbReference type="RefSeq" id="WP_130509068.1">
    <property type="nucleotide sequence ID" value="NZ_SHKY01000001.1"/>
</dbReference>
<dbReference type="InterPro" id="IPR013538">
    <property type="entry name" value="ASHA1/2-like_C"/>
</dbReference>
<dbReference type="OrthoDB" id="8117292at2"/>
<dbReference type="InterPro" id="IPR023393">
    <property type="entry name" value="START-like_dom_sf"/>
</dbReference>
<comment type="caution">
    <text evidence="3">The sequence shown here is derived from an EMBL/GenBank/DDBJ whole genome shotgun (WGS) entry which is preliminary data.</text>
</comment>
<proteinExistence type="inferred from homology"/>
<dbReference type="SUPFAM" id="SSF55961">
    <property type="entry name" value="Bet v1-like"/>
    <property type="match status" value="1"/>
</dbReference>
<accession>A0A4Q7ZI33</accession>
<dbReference type="Pfam" id="PF08327">
    <property type="entry name" value="AHSA1"/>
    <property type="match status" value="1"/>
</dbReference>
<dbReference type="Proteomes" id="UP000292564">
    <property type="component" value="Unassembled WGS sequence"/>
</dbReference>
<comment type="similarity">
    <text evidence="1">Belongs to the AHA1 family.</text>
</comment>
<keyword evidence="4" id="KW-1185">Reference proteome</keyword>
<gene>
    <name evidence="3" type="ORF">EV385_1844</name>
</gene>
<name>A0A4Q7ZI33_9ACTN</name>
<protein>
    <submittedName>
        <fullName evidence="3">Uncharacterized protein YndB with AHSA1/START domain</fullName>
    </submittedName>
</protein>
<evidence type="ECO:0000313" key="3">
    <source>
        <dbReference type="EMBL" id="RZU50081.1"/>
    </source>
</evidence>
<evidence type="ECO:0000313" key="4">
    <source>
        <dbReference type="Proteomes" id="UP000292564"/>
    </source>
</evidence>